<dbReference type="InterPro" id="IPR000719">
    <property type="entry name" value="Prot_kinase_dom"/>
</dbReference>
<evidence type="ECO:0000256" key="5">
    <source>
        <dbReference type="ARBA" id="ARBA00022777"/>
    </source>
</evidence>
<evidence type="ECO:0000259" key="9">
    <source>
        <dbReference type="PROSITE" id="PS50011"/>
    </source>
</evidence>
<feature type="non-terminal residue" evidence="10">
    <location>
        <position position="1"/>
    </location>
</feature>
<accession>A0AAE0N1D6</accession>
<evidence type="ECO:0000256" key="7">
    <source>
        <dbReference type="ARBA" id="ARBA00047899"/>
    </source>
</evidence>
<dbReference type="Gene3D" id="3.30.200.20">
    <property type="entry name" value="Phosphorylase Kinase, domain 1"/>
    <property type="match status" value="1"/>
</dbReference>
<reference evidence="10" key="1">
    <citation type="journal article" date="2023" name="Mol. Phylogenet. Evol.">
        <title>Genome-scale phylogeny and comparative genomics of the fungal order Sordariales.</title>
        <authorList>
            <person name="Hensen N."/>
            <person name="Bonometti L."/>
            <person name="Westerberg I."/>
            <person name="Brannstrom I.O."/>
            <person name="Guillou S."/>
            <person name="Cros-Aarteil S."/>
            <person name="Calhoun S."/>
            <person name="Haridas S."/>
            <person name="Kuo A."/>
            <person name="Mondo S."/>
            <person name="Pangilinan J."/>
            <person name="Riley R."/>
            <person name="LaButti K."/>
            <person name="Andreopoulos B."/>
            <person name="Lipzen A."/>
            <person name="Chen C."/>
            <person name="Yan M."/>
            <person name="Daum C."/>
            <person name="Ng V."/>
            <person name="Clum A."/>
            <person name="Steindorff A."/>
            <person name="Ohm R.A."/>
            <person name="Martin F."/>
            <person name="Silar P."/>
            <person name="Natvig D.O."/>
            <person name="Lalanne C."/>
            <person name="Gautier V."/>
            <person name="Ament-Velasquez S.L."/>
            <person name="Kruys A."/>
            <person name="Hutchinson M.I."/>
            <person name="Powell A.J."/>
            <person name="Barry K."/>
            <person name="Miller A.N."/>
            <person name="Grigoriev I.V."/>
            <person name="Debuchy R."/>
            <person name="Gladieux P."/>
            <person name="Hiltunen Thoren M."/>
            <person name="Johannesson H."/>
        </authorList>
    </citation>
    <scope>NUCLEOTIDE SEQUENCE</scope>
    <source>
        <strain evidence="10">CBS 958.72</strain>
    </source>
</reference>
<evidence type="ECO:0000313" key="10">
    <source>
        <dbReference type="EMBL" id="KAK3367137.1"/>
    </source>
</evidence>
<evidence type="ECO:0000313" key="11">
    <source>
        <dbReference type="Proteomes" id="UP001287356"/>
    </source>
</evidence>
<evidence type="ECO:0000256" key="2">
    <source>
        <dbReference type="ARBA" id="ARBA00022527"/>
    </source>
</evidence>
<gene>
    <name evidence="10" type="ORF">B0T24DRAFT_508127</name>
</gene>
<comment type="catalytic activity">
    <reaction evidence="8">
        <text>L-seryl-[protein] + ATP = O-phospho-L-seryl-[protein] + ADP + H(+)</text>
        <dbReference type="Rhea" id="RHEA:17989"/>
        <dbReference type="Rhea" id="RHEA-COMP:9863"/>
        <dbReference type="Rhea" id="RHEA-COMP:11604"/>
        <dbReference type="ChEBI" id="CHEBI:15378"/>
        <dbReference type="ChEBI" id="CHEBI:29999"/>
        <dbReference type="ChEBI" id="CHEBI:30616"/>
        <dbReference type="ChEBI" id="CHEBI:83421"/>
        <dbReference type="ChEBI" id="CHEBI:456216"/>
        <dbReference type="EC" id="2.7.11.1"/>
    </reaction>
</comment>
<dbReference type="GO" id="GO:0000245">
    <property type="term" value="P:spliceosomal complex assembly"/>
    <property type="evidence" value="ECO:0007669"/>
    <property type="project" value="TreeGrafter"/>
</dbReference>
<keyword evidence="5" id="KW-0418">Kinase</keyword>
<dbReference type="PANTHER" id="PTHR47634">
    <property type="entry name" value="PROTEIN KINASE DOMAIN-CONTAINING PROTEIN-RELATED"/>
    <property type="match status" value="1"/>
</dbReference>
<dbReference type="PANTHER" id="PTHR47634:SF9">
    <property type="entry name" value="PROTEIN KINASE DOMAIN-CONTAINING PROTEIN-RELATED"/>
    <property type="match status" value="1"/>
</dbReference>
<evidence type="ECO:0000256" key="8">
    <source>
        <dbReference type="ARBA" id="ARBA00048679"/>
    </source>
</evidence>
<dbReference type="PROSITE" id="PS50011">
    <property type="entry name" value="PROTEIN_KINASE_DOM"/>
    <property type="match status" value="1"/>
</dbReference>
<keyword evidence="3" id="KW-0808">Transferase</keyword>
<proteinExistence type="predicted"/>
<dbReference type="AlphaFoldDB" id="A0AAE0N1D6"/>
<evidence type="ECO:0000256" key="1">
    <source>
        <dbReference type="ARBA" id="ARBA00012513"/>
    </source>
</evidence>
<protein>
    <recommendedName>
        <fullName evidence="1">non-specific serine/threonine protein kinase</fullName>
        <ecNumber evidence="1">2.7.11.1</ecNumber>
    </recommendedName>
</protein>
<feature type="non-terminal residue" evidence="10">
    <location>
        <position position="117"/>
    </location>
</feature>
<dbReference type="GO" id="GO:0005524">
    <property type="term" value="F:ATP binding"/>
    <property type="evidence" value="ECO:0007669"/>
    <property type="project" value="UniProtKB-KW"/>
</dbReference>
<sequence length="117" mass="12745">IEAEGVDKYVPGGFHPVNIGDVIDQRYEVMHKLGYGGLSIVWLVRSCGDTPSYFALKILRADIANPNEVNMLKHLGETAGPHQNVVALLDAFKISGPNSEHHCLVFPVLGPALRNDV</sequence>
<keyword evidence="2" id="KW-0723">Serine/threonine-protein kinase</keyword>
<dbReference type="InterPro" id="IPR051334">
    <property type="entry name" value="SRPK"/>
</dbReference>
<evidence type="ECO:0000256" key="6">
    <source>
        <dbReference type="ARBA" id="ARBA00022840"/>
    </source>
</evidence>
<keyword evidence="4" id="KW-0547">Nucleotide-binding</keyword>
<dbReference type="EMBL" id="JAULSN010000007">
    <property type="protein sequence ID" value="KAK3367137.1"/>
    <property type="molecule type" value="Genomic_DNA"/>
</dbReference>
<reference evidence="10" key="2">
    <citation type="submission" date="2023-06" db="EMBL/GenBank/DDBJ databases">
        <authorList>
            <consortium name="Lawrence Berkeley National Laboratory"/>
            <person name="Haridas S."/>
            <person name="Hensen N."/>
            <person name="Bonometti L."/>
            <person name="Westerberg I."/>
            <person name="Brannstrom I.O."/>
            <person name="Guillou S."/>
            <person name="Cros-Aarteil S."/>
            <person name="Calhoun S."/>
            <person name="Kuo A."/>
            <person name="Mondo S."/>
            <person name="Pangilinan J."/>
            <person name="Riley R."/>
            <person name="Labutti K."/>
            <person name="Andreopoulos B."/>
            <person name="Lipzen A."/>
            <person name="Chen C."/>
            <person name="Yanf M."/>
            <person name="Daum C."/>
            <person name="Ng V."/>
            <person name="Clum A."/>
            <person name="Steindorff A."/>
            <person name="Ohm R."/>
            <person name="Martin F."/>
            <person name="Silar P."/>
            <person name="Natvig D."/>
            <person name="Lalanne C."/>
            <person name="Gautier V."/>
            <person name="Ament-Velasquez S.L."/>
            <person name="Kruys A."/>
            <person name="Hutchinson M.I."/>
            <person name="Powell A.J."/>
            <person name="Barry K."/>
            <person name="Miller A.N."/>
            <person name="Grigoriev I.V."/>
            <person name="Debuchy R."/>
            <person name="Gladieux P."/>
            <person name="Thoren M.H."/>
            <person name="Johannesson H."/>
        </authorList>
    </citation>
    <scope>NUCLEOTIDE SEQUENCE</scope>
    <source>
        <strain evidence="10">CBS 958.72</strain>
    </source>
</reference>
<keyword evidence="6" id="KW-0067">ATP-binding</keyword>
<name>A0AAE0N1D6_9PEZI</name>
<evidence type="ECO:0000256" key="3">
    <source>
        <dbReference type="ARBA" id="ARBA00022679"/>
    </source>
</evidence>
<dbReference type="EC" id="2.7.11.1" evidence="1"/>
<dbReference type="InterPro" id="IPR011009">
    <property type="entry name" value="Kinase-like_dom_sf"/>
</dbReference>
<dbReference type="GO" id="GO:0050684">
    <property type="term" value="P:regulation of mRNA processing"/>
    <property type="evidence" value="ECO:0007669"/>
    <property type="project" value="TreeGrafter"/>
</dbReference>
<dbReference type="SUPFAM" id="SSF56112">
    <property type="entry name" value="Protein kinase-like (PK-like)"/>
    <property type="match status" value="1"/>
</dbReference>
<feature type="domain" description="Protein kinase" evidence="9">
    <location>
        <begin position="27"/>
        <end position="117"/>
    </location>
</feature>
<organism evidence="10 11">
    <name type="scientific">Lasiosphaeria ovina</name>
    <dbReference type="NCBI Taxonomy" id="92902"/>
    <lineage>
        <taxon>Eukaryota</taxon>
        <taxon>Fungi</taxon>
        <taxon>Dikarya</taxon>
        <taxon>Ascomycota</taxon>
        <taxon>Pezizomycotina</taxon>
        <taxon>Sordariomycetes</taxon>
        <taxon>Sordariomycetidae</taxon>
        <taxon>Sordariales</taxon>
        <taxon>Lasiosphaeriaceae</taxon>
        <taxon>Lasiosphaeria</taxon>
    </lineage>
</organism>
<dbReference type="GO" id="GO:0004674">
    <property type="term" value="F:protein serine/threonine kinase activity"/>
    <property type="evidence" value="ECO:0007669"/>
    <property type="project" value="UniProtKB-KW"/>
</dbReference>
<evidence type="ECO:0000256" key="4">
    <source>
        <dbReference type="ARBA" id="ARBA00022741"/>
    </source>
</evidence>
<keyword evidence="11" id="KW-1185">Reference proteome</keyword>
<dbReference type="Proteomes" id="UP001287356">
    <property type="component" value="Unassembled WGS sequence"/>
</dbReference>
<comment type="caution">
    <text evidence="10">The sequence shown here is derived from an EMBL/GenBank/DDBJ whole genome shotgun (WGS) entry which is preliminary data.</text>
</comment>
<comment type="catalytic activity">
    <reaction evidence="7">
        <text>L-threonyl-[protein] + ATP = O-phospho-L-threonyl-[protein] + ADP + H(+)</text>
        <dbReference type="Rhea" id="RHEA:46608"/>
        <dbReference type="Rhea" id="RHEA-COMP:11060"/>
        <dbReference type="Rhea" id="RHEA-COMP:11605"/>
        <dbReference type="ChEBI" id="CHEBI:15378"/>
        <dbReference type="ChEBI" id="CHEBI:30013"/>
        <dbReference type="ChEBI" id="CHEBI:30616"/>
        <dbReference type="ChEBI" id="CHEBI:61977"/>
        <dbReference type="ChEBI" id="CHEBI:456216"/>
        <dbReference type="EC" id="2.7.11.1"/>
    </reaction>
</comment>